<keyword evidence="1" id="KW-0812">Transmembrane</keyword>
<dbReference type="Proteomes" id="UP000316095">
    <property type="component" value="Unassembled WGS sequence"/>
</dbReference>
<proteinExistence type="predicted"/>
<sequence>MSVQSYDLLQRILAVFSILLIVKVTIGIVLGYNFYLPPDFNSDFLRGREDYFYGVYCWAFYVHIISGPITLFLGLLLLSEPLRNAYPHWHRCMGRCQGLIALFLLAPSGLWMSQYASGGTAATISLALLSCLTAVAVGLGWNAALQRRFELHRRWMLRSYLMICSAVVLRLLGGLGSLLGEVPSWYDPATTWLSWLVPLIIFEIYQARNPKSKPYRKS</sequence>
<evidence type="ECO:0000313" key="3">
    <source>
        <dbReference type="Proteomes" id="UP000316095"/>
    </source>
</evidence>
<comment type="caution">
    <text evidence="2">The sequence shown here is derived from an EMBL/GenBank/DDBJ whole genome shotgun (WGS) entry which is preliminary data.</text>
</comment>
<feature type="transmembrane region" description="Helical" evidence="1">
    <location>
        <begin position="55"/>
        <end position="78"/>
    </location>
</feature>
<dbReference type="RefSeq" id="WP_146501568.1">
    <property type="nucleotide sequence ID" value="NZ_SJPG01000001.1"/>
</dbReference>
<dbReference type="AlphaFoldDB" id="A0A5C5XAV9"/>
<keyword evidence="1" id="KW-0472">Membrane</keyword>
<feature type="transmembrane region" description="Helical" evidence="1">
    <location>
        <begin position="99"/>
        <end position="116"/>
    </location>
</feature>
<gene>
    <name evidence="2" type="ORF">Pan54_01290</name>
</gene>
<keyword evidence="1" id="KW-1133">Transmembrane helix</keyword>
<dbReference type="OrthoDB" id="283150at2"/>
<reference evidence="2 3" key="1">
    <citation type="submission" date="2019-02" db="EMBL/GenBank/DDBJ databases">
        <title>Deep-cultivation of Planctomycetes and their phenomic and genomic characterization uncovers novel biology.</title>
        <authorList>
            <person name="Wiegand S."/>
            <person name="Jogler M."/>
            <person name="Boedeker C."/>
            <person name="Pinto D."/>
            <person name="Vollmers J."/>
            <person name="Rivas-Marin E."/>
            <person name="Kohn T."/>
            <person name="Peeters S.H."/>
            <person name="Heuer A."/>
            <person name="Rast P."/>
            <person name="Oberbeckmann S."/>
            <person name="Bunk B."/>
            <person name="Jeske O."/>
            <person name="Meyerdierks A."/>
            <person name="Storesund J.E."/>
            <person name="Kallscheuer N."/>
            <person name="Luecker S."/>
            <person name="Lage O.M."/>
            <person name="Pohl T."/>
            <person name="Merkel B.J."/>
            <person name="Hornburger P."/>
            <person name="Mueller R.-W."/>
            <person name="Bruemmer F."/>
            <person name="Labrenz M."/>
            <person name="Spormann A.M."/>
            <person name="Op Den Camp H."/>
            <person name="Overmann J."/>
            <person name="Amann R."/>
            <person name="Jetten M.S.M."/>
            <person name="Mascher T."/>
            <person name="Medema M.H."/>
            <person name="Devos D.P."/>
            <person name="Kaster A.-K."/>
            <person name="Ovreas L."/>
            <person name="Rohde M."/>
            <person name="Galperin M.Y."/>
            <person name="Jogler C."/>
        </authorList>
    </citation>
    <scope>NUCLEOTIDE SEQUENCE [LARGE SCALE GENOMIC DNA]</scope>
    <source>
        <strain evidence="2 3">Pan54</strain>
    </source>
</reference>
<protein>
    <recommendedName>
        <fullName evidence="4">DUF2306 domain-containing protein</fullName>
    </recommendedName>
</protein>
<organism evidence="2 3">
    <name type="scientific">Rubinisphaera italica</name>
    <dbReference type="NCBI Taxonomy" id="2527969"/>
    <lineage>
        <taxon>Bacteria</taxon>
        <taxon>Pseudomonadati</taxon>
        <taxon>Planctomycetota</taxon>
        <taxon>Planctomycetia</taxon>
        <taxon>Planctomycetales</taxon>
        <taxon>Planctomycetaceae</taxon>
        <taxon>Rubinisphaera</taxon>
    </lineage>
</organism>
<evidence type="ECO:0000256" key="1">
    <source>
        <dbReference type="SAM" id="Phobius"/>
    </source>
</evidence>
<evidence type="ECO:0000313" key="2">
    <source>
        <dbReference type="EMBL" id="TWT59423.1"/>
    </source>
</evidence>
<accession>A0A5C5XAV9</accession>
<dbReference type="EMBL" id="SJPG01000001">
    <property type="protein sequence ID" value="TWT59423.1"/>
    <property type="molecule type" value="Genomic_DNA"/>
</dbReference>
<dbReference type="Pfam" id="PF10067">
    <property type="entry name" value="DUF2306"/>
    <property type="match status" value="1"/>
</dbReference>
<feature type="transmembrane region" description="Helical" evidence="1">
    <location>
        <begin position="192"/>
        <end position="208"/>
    </location>
</feature>
<dbReference type="InterPro" id="IPR018750">
    <property type="entry name" value="DUF2306_membrane"/>
</dbReference>
<keyword evidence="3" id="KW-1185">Reference proteome</keyword>
<feature type="transmembrane region" description="Helical" evidence="1">
    <location>
        <begin position="122"/>
        <end position="145"/>
    </location>
</feature>
<name>A0A5C5XAV9_9PLAN</name>
<evidence type="ECO:0008006" key="4">
    <source>
        <dbReference type="Google" id="ProtNLM"/>
    </source>
</evidence>
<feature type="transmembrane region" description="Helical" evidence="1">
    <location>
        <begin position="12"/>
        <end position="35"/>
    </location>
</feature>
<feature type="transmembrane region" description="Helical" evidence="1">
    <location>
        <begin position="157"/>
        <end position="180"/>
    </location>
</feature>